<keyword evidence="3" id="KW-0472">Membrane</keyword>
<evidence type="ECO:0000313" key="4">
    <source>
        <dbReference type="EMBL" id="MBB6252870.1"/>
    </source>
</evidence>
<dbReference type="InterPro" id="IPR002347">
    <property type="entry name" value="SDR_fam"/>
</dbReference>
<dbReference type="PANTHER" id="PTHR44196:SF1">
    <property type="entry name" value="DEHYDROGENASE_REDUCTASE SDR FAMILY MEMBER 7B"/>
    <property type="match status" value="1"/>
</dbReference>
<comment type="caution">
    <text evidence="4">The sequence shown here is derived from an EMBL/GenBank/DDBJ whole genome shotgun (WGS) entry which is preliminary data.</text>
</comment>
<reference evidence="4 5" key="1">
    <citation type="submission" date="2020-08" db="EMBL/GenBank/DDBJ databases">
        <title>Genomic Encyclopedia of Type Strains, Phase IV (KMG-IV): sequencing the most valuable type-strain genomes for metagenomic binning, comparative biology and taxonomic classification.</title>
        <authorList>
            <person name="Goeker M."/>
        </authorList>
    </citation>
    <scope>NUCLEOTIDE SEQUENCE [LARGE SCALE GENOMIC DNA]</scope>
    <source>
        <strain evidence="4 5">DSM 22198</strain>
    </source>
</reference>
<protein>
    <submittedName>
        <fullName evidence="4">Short-subunit dehydrogenase</fullName>
    </submittedName>
</protein>
<dbReference type="GO" id="GO:0016491">
    <property type="term" value="F:oxidoreductase activity"/>
    <property type="evidence" value="ECO:0007669"/>
    <property type="project" value="UniProtKB-KW"/>
</dbReference>
<sequence length="257" mass="27272">MSEISHGGQPQTVVVLGATSAVAERYARLQAAQGARLVLAGRDPRRLDAIAADLRARGAAYVHLAVHDLASPSAGFDAAWAEMASKLGGRVDTALLAYGILGDQKAAEGDIAEMTRQLNTNMISACAWLTVAANQMERQGQGTLIAIASVAGDRGRKSNYVYGAAKGGLALFAQGMAHRFAGTNVKVLTVKPGFIDTPMTDGLAKGGPLWATPEKVAADIDRAARRGATTLYTPWFWMGIMMIIRNLPSFVFNRMKI</sequence>
<evidence type="ECO:0000256" key="3">
    <source>
        <dbReference type="SAM" id="Phobius"/>
    </source>
</evidence>
<evidence type="ECO:0000256" key="2">
    <source>
        <dbReference type="ARBA" id="ARBA00023002"/>
    </source>
</evidence>
<dbReference type="PRINTS" id="PR00081">
    <property type="entry name" value="GDHRDH"/>
</dbReference>
<proteinExistence type="inferred from homology"/>
<evidence type="ECO:0000313" key="5">
    <source>
        <dbReference type="Proteomes" id="UP000539175"/>
    </source>
</evidence>
<organism evidence="4 5">
    <name type="scientific">Nitrospirillum iridis</name>
    <dbReference type="NCBI Taxonomy" id="765888"/>
    <lineage>
        <taxon>Bacteria</taxon>
        <taxon>Pseudomonadati</taxon>
        <taxon>Pseudomonadota</taxon>
        <taxon>Alphaproteobacteria</taxon>
        <taxon>Rhodospirillales</taxon>
        <taxon>Azospirillaceae</taxon>
        <taxon>Nitrospirillum</taxon>
    </lineage>
</organism>
<dbReference type="AlphaFoldDB" id="A0A7X0EEB4"/>
<keyword evidence="3" id="KW-0812">Transmembrane</keyword>
<dbReference type="GO" id="GO:0016020">
    <property type="term" value="C:membrane"/>
    <property type="evidence" value="ECO:0007669"/>
    <property type="project" value="TreeGrafter"/>
</dbReference>
<dbReference type="InterPro" id="IPR020904">
    <property type="entry name" value="Sc_DH/Rdtase_CS"/>
</dbReference>
<gene>
    <name evidence="4" type="ORF">FHS74_003438</name>
</gene>
<dbReference type="PANTHER" id="PTHR44196">
    <property type="entry name" value="DEHYDROGENASE/REDUCTASE SDR FAMILY MEMBER 7B"/>
    <property type="match status" value="1"/>
</dbReference>
<dbReference type="SUPFAM" id="SSF51735">
    <property type="entry name" value="NAD(P)-binding Rossmann-fold domains"/>
    <property type="match status" value="1"/>
</dbReference>
<dbReference type="NCBIfam" id="NF005489">
    <property type="entry name" value="PRK07102.1"/>
    <property type="match status" value="1"/>
</dbReference>
<name>A0A7X0EEB4_9PROT</name>
<accession>A0A7X0EEB4</accession>
<dbReference type="RefSeq" id="WP_184802690.1">
    <property type="nucleotide sequence ID" value="NZ_JACIIZ010000009.1"/>
</dbReference>
<dbReference type="Proteomes" id="UP000539175">
    <property type="component" value="Unassembled WGS sequence"/>
</dbReference>
<dbReference type="Gene3D" id="3.40.50.720">
    <property type="entry name" value="NAD(P)-binding Rossmann-like Domain"/>
    <property type="match status" value="1"/>
</dbReference>
<keyword evidence="5" id="KW-1185">Reference proteome</keyword>
<evidence type="ECO:0000256" key="1">
    <source>
        <dbReference type="ARBA" id="ARBA00006484"/>
    </source>
</evidence>
<dbReference type="EMBL" id="JACIIZ010000009">
    <property type="protein sequence ID" value="MBB6252870.1"/>
    <property type="molecule type" value="Genomic_DNA"/>
</dbReference>
<dbReference type="InterPro" id="IPR036291">
    <property type="entry name" value="NAD(P)-bd_dom_sf"/>
</dbReference>
<keyword evidence="3" id="KW-1133">Transmembrane helix</keyword>
<keyword evidence="2" id="KW-0560">Oxidoreductase</keyword>
<dbReference type="PROSITE" id="PS00061">
    <property type="entry name" value="ADH_SHORT"/>
    <property type="match status" value="1"/>
</dbReference>
<dbReference type="Pfam" id="PF00106">
    <property type="entry name" value="adh_short"/>
    <property type="match status" value="1"/>
</dbReference>
<feature type="transmembrane region" description="Helical" evidence="3">
    <location>
        <begin position="235"/>
        <end position="252"/>
    </location>
</feature>
<comment type="similarity">
    <text evidence="1">Belongs to the short-chain dehydrogenases/reductases (SDR) family.</text>
</comment>